<organism evidence="1 2">
    <name type="scientific">Colocasia esculenta</name>
    <name type="common">Wild taro</name>
    <name type="synonym">Arum esculentum</name>
    <dbReference type="NCBI Taxonomy" id="4460"/>
    <lineage>
        <taxon>Eukaryota</taxon>
        <taxon>Viridiplantae</taxon>
        <taxon>Streptophyta</taxon>
        <taxon>Embryophyta</taxon>
        <taxon>Tracheophyta</taxon>
        <taxon>Spermatophyta</taxon>
        <taxon>Magnoliopsida</taxon>
        <taxon>Liliopsida</taxon>
        <taxon>Araceae</taxon>
        <taxon>Aroideae</taxon>
        <taxon>Colocasieae</taxon>
        <taxon>Colocasia</taxon>
    </lineage>
</organism>
<evidence type="ECO:0000313" key="1">
    <source>
        <dbReference type="EMBL" id="MQM04191.1"/>
    </source>
</evidence>
<accession>A0A843WEY1</accession>
<sequence>MASTTLTRKGTRKMSRSDPISYHGVVVVGVGGQEVVADLLASSYVVVDCMILAAVSVDV</sequence>
<keyword evidence="2" id="KW-1185">Reference proteome</keyword>
<dbReference type="Proteomes" id="UP000652761">
    <property type="component" value="Unassembled WGS sequence"/>
</dbReference>
<reference evidence="1" key="1">
    <citation type="submission" date="2017-07" db="EMBL/GenBank/DDBJ databases">
        <title>Taro Niue Genome Assembly and Annotation.</title>
        <authorList>
            <person name="Atibalentja N."/>
            <person name="Keating K."/>
            <person name="Fields C.J."/>
        </authorList>
    </citation>
    <scope>NUCLEOTIDE SEQUENCE</scope>
    <source>
        <strain evidence="1">Niue_2</strain>
        <tissue evidence="1">Leaf</tissue>
    </source>
</reference>
<protein>
    <submittedName>
        <fullName evidence="1">Uncharacterized protein</fullName>
    </submittedName>
</protein>
<dbReference type="EMBL" id="NMUH01003172">
    <property type="protein sequence ID" value="MQM04191.1"/>
    <property type="molecule type" value="Genomic_DNA"/>
</dbReference>
<comment type="caution">
    <text evidence="1">The sequence shown here is derived from an EMBL/GenBank/DDBJ whole genome shotgun (WGS) entry which is preliminary data.</text>
</comment>
<proteinExistence type="predicted"/>
<dbReference type="AlphaFoldDB" id="A0A843WEY1"/>
<gene>
    <name evidence="1" type="ORF">Taro_036983</name>
</gene>
<name>A0A843WEY1_COLES</name>
<evidence type="ECO:0000313" key="2">
    <source>
        <dbReference type="Proteomes" id="UP000652761"/>
    </source>
</evidence>